<evidence type="ECO:0000313" key="2">
    <source>
        <dbReference type="Proteomes" id="UP001518872"/>
    </source>
</evidence>
<dbReference type="EMBL" id="JAFEUC010000008">
    <property type="protein sequence ID" value="MBM7078331.1"/>
    <property type="molecule type" value="Genomic_DNA"/>
</dbReference>
<comment type="caution">
    <text evidence="1">The sequence shown here is derived from an EMBL/GenBank/DDBJ whole genome shotgun (WGS) entry which is preliminary data.</text>
</comment>
<organism evidence="1 2">
    <name type="scientific">Micromonospora humida</name>
    <dbReference type="NCBI Taxonomy" id="2809018"/>
    <lineage>
        <taxon>Bacteria</taxon>
        <taxon>Bacillati</taxon>
        <taxon>Actinomycetota</taxon>
        <taxon>Actinomycetes</taxon>
        <taxon>Micromonosporales</taxon>
        <taxon>Micromonosporaceae</taxon>
        <taxon>Micromonospora</taxon>
    </lineage>
</organism>
<reference evidence="1 2" key="1">
    <citation type="submission" date="2021-02" db="EMBL/GenBank/DDBJ databases">
        <authorList>
            <person name="Ra J.-S."/>
        </authorList>
    </citation>
    <scope>NUCLEOTIDE SEQUENCE [LARGE SCALE GENOMIC DNA]</scope>
    <source>
        <strain evidence="1 2">MMS20-R1-14</strain>
    </source>
</reference>
<evidence type="ECO:0000313" key="1">
    <source>
        <dbReference type="EMBL" id="MBM7078331.1"/>
    </source>
</evidence>
<keyword evidence="2" id="KW-1185">Reference proteome</keyword>
<sequence length="359" mass="38207">MTDTQLEHWRRVGLLPANTPIRQGFGGSSSQPAPGAADLVTWLGSHARRGQRTYDIALRAFGDGHAVPEPTVRAAFLSAVSPALPEPVAGGKDAGDLAQDAAVRLPGRDTTALIPQRIRRIDARIKAAGLSFAPAELLSFDKGRGLAEPFSPADFQLMATTVALDGSELNGTGMAALVRSMSPAGAAVPSASMLEFPDGVQATELADDAGNTLLPTGDVRAELRRVVEESTLERLHAGWMAAVERRAWALDLCDTVQAELATGTVGDAVLQWMMATAFGLMRMEIQSAVHQRPTPHGTACTAVMLLWQAQQLTWLQKIEPDGLYHLFSALLPPYMLRLLGLEPIGLVDALKAIATADPE</sequence>
<name>A0ABS2IYF7_9ACTN</name>
<dbReference type="RefSeq" id="WP_204926208.1">
    <property type="nucleotide sequence ID" value="NZ_JAFEUC010000008.1"/>
</dbReference>
<proteinExistence type="predicted"/>
<protein>
    <submittedName>
        <fullName evidence="1">Uncharacterized protein</fullName>
    </submittedName>
</protein>
<accession>A0ABS2IYF7</accession>
<gene>
    <name evidence="1" type="ORF">JQX11_18575</name>
</gene>
<dbReference type="Proteomes" id="UP001518872">
    <property type="component" value="Unassembled WGS sequence"/>
</dbReference>